<feature type="domain" description="Methyl-accepting transducer" evidence="3">
    <location>
        <begin position="45"/>
        <end position="295"/>
    </location>
</feature>
<keyword evidence="5" id="KW-1185">Reference proteome</keyword>
<proteinExistence type="predicted"/>
<dbReference type="SUPFAM" id="SSF58104">
    <property type="entry name" value="Methyl-accepting chemotaxis protein (MCP) signaling domain"/>
    <property type="match status" value="1"/>
</dbReference>
<sequence length="582" mass="62112">MAFGLFRKRLPEPAAPAALPQAAQAVAGPVAPPEGDSAREILELLELELGAMIRQLERAAQSVAGGAEATANTLATIRERTDALTGRSSAAQSTATTFANAAEKFTQSAQGIGAQVREAGKLADAASAAAQEARANVDRLRESSAAIGNVVNLIAQIARQTTLLALNSTIEAARAGAAGKGFAVVATEVKALAVQTQGATEEITKKIEALQKDAAGSAEAVHRISQAIEAIRPVFDTVNGAVAEQTATTSEVSGNAATASQFIVSVGDSAAEIDAATKAAEAHGESVSSAGKAVTTFAQKLKSRCAVLLRQSDGDDRRKTERLPCHLKLEIGSGRAAMPVYEIAMDGVLIGGADAVRLSVHETIDGLLGDVGACRLRVTEQSKAGARAQFLSPNAELREKIEDRLWSIHEENMEFVTRAMEAGAALTKIFEQAVARGEVRLDDLFDTDYVEMSGTNPVQYRTRYLDWADRALPSFQEAFLARDPRMAFCAMVDRNGFLPVHNKIYSHLQRPGDVAWNTANSRNRRIFNDPAGLAAARNLRSYLVQSYARDMGNGNTVMMREIDVPIRVQGRHWGGFRTAYKL</sequence>
<evidence type="ECO:0000259" key="3">
    <source>
        <dbReference type="PROSITE" id="PS50111"/>
    </source>
</evidence>
<dbReference type="Proteomes" id="UP001156905">
    <property type="component" value="Unassembled WGS sequence"/>
</dbReference>
<dbReference type="RefSeq" id="WP_284268383.1">
    <property type="nucleotide sequence ID" value="NZ_BSOW01000014.1"/>
</dbReference>
<dbReference type="EMBL" id="BSOW01000014">
    <property type="protein sequence ID" value="GLR87495.1"/>
    <property type="molecule type" value="Genomic_DNA"/>
</dbReference>
<protein>
    <submittedName>
        <fullName evidence="4">Chemotaxis protein</fullName>
    </submittedName>
</protein>
<dbReference type="PANTHER" id="PTHR32089">
    <property type="entry name" value="METHYL-ACCEPTING CHEMOTAXIS PROTEIN MCPB"/>
    <property type="match status" value="1"/>
</dbReference>
<evidence type="ECO:0000313" key="4">
    <source>
        <dbReference type="EMBL" id="GLR87495.1"/>
    </source>
</evidence>
<comment type="caution">
    <text evidence="4">The sequence shown here is derived from an EMBL/GenBank/DDBJ whole genome shotgun (WGS) entry which is preliminary data.</text>
</comment>
<name>A0ABQ6B1D0_9BRAD</name>
<dbReference type="Gene3D" id="1.10.287.950">
    <property type="entry name" value="Methyl-accepting chemotaxis protein"/>
    <property type="match status" value="1"/>
</dbReference>
<evidence type="ECO:0000313" key="5">
    <source>
        <dbReference type="Proteomes" id="UP001156905"/>
    </source>
</evidence>
<dbReference type="SMART" id="SM00283">
    <property type="entry name" value="MA"/>
    <property type="match status" value="1"/>
</dbReference>
<gene>
    <name evidence="4" type="ORF">GCM10007857_42060</name>
</gene>
<organism evidence="4 5">
    <name type="scientific">Bradyrhizobium iriomotense</name>
    <dbReference type="NCBI Taxonomy" id="441950"/>
    <lineage>
        <taxon>Bacteria</taxon>
        <taxon>Pseudomonadati</taxon>
        <taxon>Pseudomonadota</taxon>
        <taxon>Alphaproteobacteria</taxon>
        <taxon>Hyphomicrobiales</taxon>
        <taxon>Nitrobacteraceae</taxon>
        <taxon>Bradyrhizobium</taxon>
    </lineage>
</organism>
<dbReference type="Pfam" id="PF00015">
    <property type="entry name" value="MCPsignal"/>
    <property type="match status" value="1"/>
</dbReference>
<reference evidence="5" key="1">
    <citation type="journal article" date="2019" name="Int. J. Syst. Evol. Microbiol.">
        <title>The Global Catalogue of Microorganisms (GCM) 10K type strain sequencing project: providing services to taxonomists for standard genome sequencing and annotation.</title>
        <authorList>
            <consortium name="The Broad Institute Genomics Platform"/>
            <consortium name="The Broad Institute Genome Sequencing Center for Infectious Disease"/>
            <person name="Wu L."/>
            <person name="Ma J."/>
        </authorList>
    </citation>
    <scope>NUCLEOTIDE SEQUENCE [LARGE SCALE GENOMIC DNA]</scope>
    <source>
        <strain evidence="5">NBRC 102520</strain>
    </source>
</reference>
<dbReference type="PANTHER" id="PTHR32089:SF112">
    <property type="entry name" value="LYSOZYME-LIKE PROTEIN-RELATED"/>
    <property type="match status" value="1"/>
</dbReference>
<evidence type="ECO:0000256" key="1">
    <source>
        <dbReference type="ARBA" id="ARBA00023224"/>
    </source>
</evidence>
<evidence type="ECO:0000256" key="2">
    <source>
        <dbReference type="PROSITE-ProRule" id="PRU00284"/>
    </source>
</evidence>
<dbReference type="PROSITE" id="PS50111">
    <property type="entry name" value="CHEMOTAXIS_TRANSDUC_2"/>
    <property type="match status" value="1"/>
</dbReference>
<keyword evidence="1 2" id="KW-0807">Transducer</keyword>
<accession>A0ABQ6B1D0</accession>
<dbReference type="InterPro" id="IPR004089">
    <property type="entry name" value="MCPsignal_dom"/>
</dbReference>